<dbReference type="Gene3D" id="1.10.601.10">
    <property type="entry name" value="RNA Polymerase Primary Sigma Factor"/>
    <property type="match status" value="1"/>
</dbReference>
<accession>A0A7S3P8S6</accession>
<dbReference type="PROSITE" id="PS00715">
    <property type="entry name" value="SIGMA70_1"/>
    <property type="match status" value="1"/>
</dbReference>
<name>A0A7S3P8S6_9STRA</name>
<proteinExistence type="inferred from homology"/>
<evidence type="ECO:0000313" key="7">
    <source>
        <dbReference type="EMBL" id="CAE0412966.1"/>
    </source>
</evidence>
<reference evidence="7" key="1">
    <citation type="submission" date="2021-01" db="EMBL/GenBank/DDBJ databases">
        <authorList>
            <person name="Corre E."/>
            <person name="Pelletier E."/>
            <person name="Niang G."/>
            <person name="Scheremetjew M."/>
            <person name="Finn R."/>
            <person name="Kale V."/>
            <person name="Holt S."/>
            <person name="Cochrane G."/>
            <person name="Meng A."/>
            <person name="Brown T."/>
            <person name="Cohen L."/>
        </authorList>
    </citation>
    <scope>NUCLEOTIDE SEQUENCE</scope>
    <source>
        <strain evidence="7">CCMP127</strain>
    </source>
</reference>
<dbReference type="PANTHER" id="PTHR30603">
    <property type="entry name" value="RNA POLYMERASE SIGMA FACTOR RPO"/>
    <property type="match status" value="1"/>
</dbReference>
<dbReference type="AlphaFoldDB" id="A0A7S3P8S6"/>
<dbReference type="GO" id="GO:0006352">
    <property type="term" value="P:DNA-templated transcription initiation"/>
    <property type="evidence" value="ECO:0007669"/>
    <property type="project" value="InterPro"/>
</dbReference>
<dbReference type="InterPro" id="IPR013325">
    <property type="entry name" value="RNA_pol_sigma_r2"/>
</dbReference>
<dbReference type="InterPro" id="IPR007630">
    <property type="entry name" value="RNA_pol_sigma70_r4"/>
</dbReference>
<dbReference type="InterPro" id="IPR050239">
    <property type="entry name" value="Sigma-70_RNA_pol_init_factors"/>
</dbReference>
<feature type="domain" description="RNA polymerase sigma-70" evidence="6">
    <location>
        <begin position="254"/>
        <end position="267"/>
    </location>
</feature>
<dbReference type="InterPro" id="IPR007624">
    <property type="entry name" value="RNA_pol_sigma70_r3"/>
</dbReference>
<keyword evidence="5" id="KW-0804">Transcription</keyword>
<evidence type="ECO:0000256" key="3">
    <source>
        <dbReference type="ARBA" id="ARBA00023082"/>
    </source>
</evidence>
<dbReference type="Gene3D" id="1.10.10.10">
    <property type="entry name" value="Winged helix-like DNA-binding domain superfamily/Winged helix DNA-binding domain"/>
    <property type="match status" value="2"/>
</dbReference>
<organism evidence="7">
    <name type="scientific">Amphora coffeiformis</name>
    <dbReference type="NCBI Taxonomy" id="265554"/>
    <lineage>
        <taxon>Eukaryota</taxon>
        <taxon>Sar</taxon>
        <taxon>Stramenopiles</taxon>
        <taxon>Ochrophyta</taxon>
        <taxon>Bacillariophyta</taxon>
        <taxon>Bacillariophyceae</taxon>
        <taxon>Bacillariophycidae</taxon>
        <taxon>Thalassiophysales</taxon>
        <taxon>Catenulaceae</taxon>
        <taxon>Amphora</taxon>
    </lineage>
</organism>
<evidence type="ECO:0000259" key="6">
    <source>
        <dbReference type="PROSITE" id="PS00715"/>
    </source>
</evidence>
<dbReference type="InterPro" id="IPR013324">
    <property type="entry name" value="RNA_pol_sigma_r3/r4-like"/>
</dbReference>
<keyword evidence="4" id="KW-0238">DNA-binding</keyword>
<dbReference type="Pfam" id="PF04542">
    <property type="entry name" value="Sigma70_r2"/>
    <property type="match status" value="1"/>
</dbReference>
<dbReference type="InterPro" id="IPR000943">
    <property type="entry name" value="RNA_pol_sigma70"/>
</dbReference>
<dbReference type="InterPro" id="IPR007627">
    <property type="entry name" value="RNA_pol_sigma70_r2"/>
</dbReference>
<dbReference type="SUPFAM" id="SSF88659">
    <property type="entry name" value="Sigma3 and sigma4 domains of RNA polymerase sigma factors"/>
    <property type="match status" value="2"/>
</dbReference>
<evidence type="ECO:0000256" key="4">
    <source>
        <dbReference type="ARBA" id="ARBA00023125"/>
    </source>
</evidence>
<dbReference type="PANTHER" id="PTHR30603:SF47">
    <property type="entry name" value="RNA POLYMERASE SIGMA FACTOR SIGD, CHLOROPLASTIC"/>
    <property type="match status" value="1"/>
</dbReference>
<dbReference type="GO" id="GO:0003677">
    <property type="term" value="F:DNA binding"/>
    <property type="evidence" value="ECO:0007669"/>
    <property type="project" value="UniProtKB-KW"/>
</dbReference>
<dbReference type="Pfam" id="PF04545">
    <property type="entry name" value="Sigma70_r4"/>
    <property type="match status" value="1"/>
</dbReference>
<dbReference type="NCBIfam" id="TIGR02937">
    <property type="entry name" value="sigma70-ECF"/>
    <property type="match status" value="1"/>
</dbReference>
<dbReference type="Pfam" id="PF04539">
    <property type="entry name" value="Sigma70_r3"/>
    <property type="match status" value="1"/>
</dbReference>
<sequence>MHCQNIVNSSRKRSRKMLLLAATAALLIPGAGALSSRAATRSAPRTVAPQAPVYQPSVEKKPSAWYEAIQEDEDDELFEDNNSLVQALKELQKSTGSDVLQSDLQRQIDQVTDNPAAFLDEHIKDASELEKLAMRSITEQLPQAAVQALAKKRNDMQFSKQRVTPEQEILLARTIQKGAALQTLKQEAEEKQGGNLSRQEWADLASLSTKELRRQISQYRQAKQILVTANLGLVHAVVNQQYNQYAKSGVSKEELIQEGSLGLLRAAELFDPNRGLRFSTYAVVWIKGVLQNTHVPELVRLPQREKTKWNKICKAQRDLEAEGRQGTVEEIASLAGLSVADVMSTKRSMQQTKSVWSLDFESRTQTRSGADTSTLEYLQNNKAMQDELEGDLRERTQLQADVIAAMARNLDPREARLVRLRYGLSDGVIRSIAECADAMGLSRTRVQQLNQRCLQKLREAAEAKSLQEYLLTIA</sequence>
<evidence type="ECO:0000256" key="1">
    <source>
        <dbReference type="ARBA" id="ARBA00007788"/>
    </source>
</evidence>
<comment type="similarity">
    <text evidence="1">Belongs to the sigma-70 factor family.</text>
</comment>
<evidence type="ECO:0000256" key="2">
    <source>
        <dbReference type="ARBA" id="ARBA00023015"/>
    </source>
</evidence>
<dbReference type="EMBL" id="HBIM01012446">
    <property type="protein sequence ID" value="CAE0412966.1"/>
    <property type="molecule type" value="Transcribed_RNA"/>
</dbReference>
<gene>
    <name evidence="7" type="ORF">ACOF00016_LOCUS10224</name>
</gene>
<dbReference type="PRINTS" id="PR00046">
    <property type="entry name" value="SIGMA70FCT"/>
</dbReference>
<dbReference type="InterPro" id="IPR014284">
    <property type="entry name" value="RNA_pol_sigma-70_dom"/>
</dbReference>
<protein>
    <recommendedName>
        <fullName evidence="6">RNA polymerase sigma-70 domain-containing protein</fullName>
    </recommendedName>
</protein>
<dbReference type="InterPro" id="IPR036388">
    <property type="entry name" value="WH-like_DNA-bd_sf"/>
</dbReference>
<keyword evidence="2" id="KW-0805">Transcription regulation</keyword>
<evidence type="ECO:0000256" key="5">
    <source>
        <dbReference type="ARBA" id="ARBA00023163"/>
    </source>
</evidence>
<dbReference type="SUPFAM" id="SSF88946">
    <property type="entry name" value="Sigma2 domain of RNA polymerase sigma factors"/>
    <property type="match status" value="1"/>
</dbReference>
<dbReference type="GO" id="GO:0016987">
    <property type="term" value="F:sigma factor activity"/>
    <property type="evidence" value="ECO:0007669"/>
    <property type="project" value="UniProtKB-KW"/>
</dbReference>
<keyword evidence="3" id="KW-0731">Sigma factor</keyword>